<dbReference type="PROSITE" id="PS51257">
    <property type="entry name" value="PROKAR_LIPOPROTEIN"/>
    <property type="match status" value="1"/>
</dbReference>
<name>A0A5S3PUT0_9FLAO</name>
<evidence type="ECO:0000256" key="1">
    <source>
        <dbReference type="SAM" id="SignalP"/>
    </source>
</evidence>
<keyword evidence="1" id="KW-0732">Signal</keyword>
<dbReference type="EMBL" id="VATY01000002">
    <property type="protein sequence ID" value="TMM56698.1"/>
    <property type="molecule type" value="Genomic_DNA"/>
</dbReference>
<protein>
    <recommendedName>
        <fullName evidence="4">Lipoprotein</fullName>
    </recommendedName>
</protein>
<organism evidence="2 3">
    <name type="scientific">Maribacter algarum</name>
    <name type="common">ex Zhang et al. 2020</name>
    <dbReference type="NCBI Taxonomy" id="2578118"/>
    <lineage>
        <taxon>Bacteria</taxon>
        <taxon>Pseudomonadati</taxon>
        <taxon>Bacteroidota</taxon>
        <taxon>Flavobacteriia</taxon>
        <taxon>Flavobacteriales</taxon>
        <taxon>Flavobacteriaceae</taxon>
        <taxon>Maribacter</taxon>
    </lineage>
</organism>
<dbReference type="RefSeq" id="WP_138657682.1">
    <property type="nucleotide sequence ID" value="NZ_VATY01000002.1"/>
</dbReference>
<comment type="caution">
    <text evidence="2">The sequence shown here is derived from an EMBL/GenBank/DDBJ whole genome shotgun (WGS) entry which is preliminary data.</text>
</comment>
<feature type="chain" id="PRO_5024320888" description="Lipoprotein" evidence="1">
    <location>
        <begin position="21"/>
        <end position="213"/>
    </location>
</feature>
<proteinExistence type="predicted"/>
<dbReference type="OrthoDB" id="9900517at2"/>
<sequence length="213" mass="24332">MRMFIKFFSAALMIAALVLASCSKERGDTSFEDDQGSNKIEQVLAKSRLKQKKEEPIMSKENLEKIQRSIEVLSQMEYPIKDIYDFEKKIRFFDTFLFKTFEKSYAKTDFPLNSFQEAFKVHYYKNPAFGPIRPIFPELPSLYPDLPEEPRDAPSVCEVLKNSDFSPAAKDCGCRTYSAAIQGGLNHYQATIEAVFAAINYDRGRGCSLDNLP</sequence>
<gene>
    <name evidence="2" type="ORF">FEE95_09345</name>
</gene>
<accession>A0A5S3PUT0</accession>
<evidence type="ECO:0000313" key="3">
    <source>
        <dbReference type="Proteomes" id="UP000310314"/>
    </source>
</evidence>
<reference evidence="2 3" key="1">
    <citation type="submission" date="2019-05" db="EMBL/GenBank/DDBJ databases">
        <authorList>
            <person name="Zhang J.-Y."/>
            <person name="Feg X."/>
            <person name="Du Z.-J."/>
        </authorList>
    </citation>
    <scope>NUCLEOTIDE SEQUENCE [LARGE SCALE GENOMIC DNA]</scope>
    <source>
        <strain evidence="2 3">RZ26</strain>
    </source>
</reference>
<dbReference type="AlphaFoldDB" id="A0A5S3PUT0"/>
<evidence type="ECO:0000313" key="2">
    <source>
        <dbReference type="EMBL" id="TMM56698.1"/>
    </source>
</evidence>
<evidence type="ECO:0008006" key="4">
    <source>
        <dbReference type="Google" id="ProtNLM"/>
    </source>
</evidence>
<keyword evidence="3" id="KW-1185">Reference proteome</keyword>
<feature type="signal peptide" evidence="1">
    <location>
        <begin position="1"/>
        <end position="20"/>
    </location>
</feature>
<dbReference type="Proteomes" id="UP000310314">
    <property type="component" value="Unassembled WGS sequence"/>
</dbReference>